<proteinExistence type="evidence at transcript level"/>
<dbReference type="PANTHER" id="PTHR10494:SF16">
    <property type="entry name" value="NOGGIN-2-LIKE"/>
    <property type="match status" value="1"/>
</dbReference>
<comment type="similarity">
    <text evidence="2">Belongs to the noggin family.</text>
</comment>
<dbReference type="Gene3D" id="2.10.90.10">
    <property type="entry name" value="Cystine-knot cytokines"/>
    <property type="match status" value="1"/>
</dbReference>
<keyword evidence="6" id="KW-0812">Transmembrane</keyword>
<dbReference type="GO" id="GO:0009953">
    <property type="term" value="P:dorsal/ventral pattern formation"/>
    <property type="evidence" value="ECO:0007669"/>
    <property type="project" value="TreeGrafter"/>
</dbReference>
<keyword evidence="6" id="KW-0472">Membrane</keyword>
<keyword evidence="3" id="KW-0217">Developmental protein</keyword>
<dbReference type="GO" id="GO:0045596">
    <property type="term" value="P:negative regulation of cell differentiation"/>
    <property type="evidence" value="ECO:0007669"/>
    <property type="project" value="InterPro"/>
</dbReference>
<keyword evidence="4" id="KW-0964">Secreted</keyword>
<dbReference type="InterPro" id="IPR008717">
    <property type="entry name" value="Noggin"/>
</dbReference>
<name>A0A0D4RCZ4_TERTR</name>
<dbReference type="Pfam" id="PF05806">
    <property type="entry name" value="Noggin"/>
    <property type="match status" value="1"/>
</dbReference>
<protein>
    <submittedName>
        <fullName evidence="7">Noggin</fullName>
    </submittedName>
</protein>
<evidence type="ECO:0000256" key="4">
    <source>
        <dbReference type="ARBA" id="ARBA00022525"/>
    </source>
</evidence>
<organism evidence="7">
    <name type="scientific">Terebratalia transversa</name>
    <name type="common">Transverse lampshell</name>
    <dbReference type="NCBI Taxonomy" id="34513"/>
    <lineage>
        <taxon>Eukaryota</taxon>
        <taxon>Metazoa</taxon>
        <taxon>Spiralia</taxon>
        <taxon>Lophotrochozoa</taxon>
        <taxon>Brachiopoda</taxon>
        <taxon>Rhynchonelliformea</taxon>
        <taxon>Rhynchonellata</taxon>
        <taxon>Terebratellidina</taxon>
        <taxon>Laqueoidea</taxon>
        <taxon>Laqueidae</taxon>
        <taxon>Terebratalia</taxon>
    </lineage>
</organism>
<evidence type="ECO:0000256" key="5">
    <source>
        <dbReference type="ARBA" id="ARBA00022729"/>
    </source>
</evidence>
<accession>A0A0D4RCZ4</accession>
<dbReference type="GO" id="GO:0030514">
    <property type="term" value="P:negative regulation of BMP signaling pathway"/>
    <property type="evidence" value="ECO:0007669"/>
    <property type="project" value="InterPro"/>
</dbReference>
<reference evidence="7" key="1">
    <citation type="journal article" date="2015" name="Evodevo">
        <title>Mesodermal gene expression during the embryonic and larval development of the articulate brachiopod Terebratalia transversa.</title>
        <authorList>
            <person name="Passamaneck Y.J."/>
            <person name="Hejnol A."/>
            <person name="Martindale M.Q."/>
        </authorList>
    </citation>
    <scope>NUCLEOTIDE SEQUENCE</scope>
</reference>
<dbReference type="GO" id="GO:0005615">
    <property type="term" value="C:extracellular space"/>
    <property type="evidence" value="ECO:0007669"/>
    <property type="project" value="TreeGrafter"/>
</dbReference>
<evidence type="ECO:0000313" key="7">
    <source>
        <dbReference type="EMBL" id="AJV21318.1"/>
    </source>
</evidence>
<feature type="transmembrane region" description="Helical" evidence="6">
    <location>
        <begin position="12"/>
        <end position="31"/>
    </location>
</feature>
<evidence type="ECO:0000256" key="1">
    <source>
        <dbReference type="ARBA" id="ARBA00004613"/>
    </source>
</evidence>
<keyword evidence="6" id="KW-1133">Transmembrane helix</keyword>
<dbReference type="AlphaFoldDB" id="A0A0D4RCZ4"/>
<dbReference type="PANTHER" id="PTHR10494">
    <property type="entry name" value="BONE MORPHOGENETIC PROTEIN INHIBITOR, NOGGIN"/>
    <property type="match status" value="1"/>
</dbReference>
<dbReference type="SUPFAM" id="SSF57501">
    <property type="entry name" value="Cystine-knot cytokines"/>
    <property type="match status" value="1"/>
</dbReference>
<keyword evidence="5" id="KW-0732">Signal</keyword>
<evidence type="ECO:0000256" key="3">
    <source>
        <dbReference type="ARBA" id="ARBA00022473"/>
    </source>
</evidence>
<sequence length="220" mass="25815">MRTETMFCRGITLWLSLWASIFIEIVDLAHVRKFKLPMKSHFYDAFKRLKGTESFKIPLVPSNTLPIQDLIESPDKKLNPKKNNFNEIDMMEFLGKNFNRKYMSVEKPEEAQHTPNGTLVYEFRKNRPTGKMPPSIKNMDFSSNTLDIPGGKNIRTIKLGHKTKRKLQRFLWAYTYCPVLFTWKDLGVRFWPRWIKRGRCYNTNRSCSVPAGMKCNPKGN</sequence>
<evidence type="ECO:0000256" key="6">
    <source>
        <dbReference type="SAM" id="Phobius"/>
    </source>
</evidence>
<dbReference type="EMBL" id="KP168463">
    <property type="protein sequence ID" value="AJV21318.1"/>
    <property type="molecule type" value="mRNA"/>
</dbReference>
<evidence type="ECO:0000256" key="2">
    <source>
        <dbReference type="ARBA" id="ARBA00007480"/>
    </source>
</evidence>
<dbReference type="Gene3D" id="1.10.287.520">
    <property type="entry name" value="Helix hairpin bin"/>
    <property type="match status" value="1"/>
</dbReference>
<dbReference type="InterPro" id="IPR029034">
    <property type="entry name" value="Cystine-knot_cytokine"/>
</dbReference>
<comment type="subcellular location">
    <subcellularLocation>
        <location evidence="1">Secreted</location>
    </subcellularLocation>
</comment>